<evidence type="ECO:0000256" key="1">
    <source>
        <dbReference type="ARBA" id="ARBA00006484"/>
    </source>
</evidence>
<evidence type="ECO:0000256" key="2">
    <source>
        <dbReference type="ARBA" id="ARBA00023002"/>
    </source>
</evidence>
<dbReference type="PANTHER" id="PTHR43669">
    <property type="entry name" value="5-KETO-D-GLUCONATE 5-REDUCTASE"/>
    <property type="match status" value="1"/>
</dbReference>
<accession>A0AAU8CRN6</accession>
<dbReference type="InterPro" id="IPR002347">
    <property type="entry name" value="SDR_fam"/>
</dbReference>
<dbReference type="InterPro" id="IPR036291">
    <property type="entry name" value="NAD(P)-bd_dom_sf"/>
</dbReference>
<sequence>MKHAGRIVIVTGAAGGIGRAMVDIFAGDGQAVVAVDLPGSGVVELAHGLGYPHLGLECDLSRQEDILALYDRVEAQFAQIGVLVNNAAVGPTMGAAVGTSADPFQRGLAAPARARRSRRCAPAA</sequence>
<name>A0AAU8CRN6_9HYPH</name>
<organism evidence="3">
    <name type="scientific">Mesorhizobium sp. WSM2240</name>
    <dbReference type="NCBI Taxonomy" id="3228851"/>
    <lineage>
        <taxon>Bacteria</taxon>
        <taxon>Pseudomonadati</taxon>
        <taxon>Pseudomonadota</taxon>
        <taxon>Alphaproteobacteria</taxon>
        <taxon>Hyphomicrobiales</taxon>
        <taxon>Phyllobacteriaceae</taxon>
        <taxon>Mesorhizobium</taxon>
    </lineage>
</organism>
<proteinExistence type="inferred from homology"/>
<reference evidence="3" key="1">
    <citation type="submission" date="2024-06" db="EMBL/GenBank/DDBJ databases">
        <title>Mesorhizobium karijinii sp. nov., a symbiont of the iconic Swainsona formosa from arid Australia.</title>
        <authorList>
            <person name="Hill Y.J."/>
            <person name="Watkin E.L.J."/>
            <person name="O'Hara G.W."/>
            <person name="Terpolilli J."/>
            <person name="Tye M.L."/>
            <person name="Kohlmeier M.G."/>
        </authorList>
    </citation>
    <scope>NUCLEOTIDE SEQUENCE</scope>
    <source>
        <strain evidence="3">WSM2240</strain>
    </source>
</reference>
<dbReference type="EMBL" id="CP159253">
    <property type="protein sequence ID" value="XCG49608.1"/>
    <property type="molecule type" value="Genomic_DNA"/>
</dbReference>
<protein>
    <submittedName>
        <fullName evidence="3">SDR family NAD(P)-dependent oxidoreductase</fullName>
    </submittedName>
</protein>
<evidence type="ECO:0000313" key="3">
    <source>
        <dbReference type="EMBL" id="XCG49608.1"/>
    </source>
</evidence>
<keyword evidence="2" id="KW-0560">Oxidoreductase</keyword>
<dbReference type="PANTHER" id="PTHR43669:SF14">
    <property type="entry name" value="OXIDOREDUCTASE"/>
    <property type="match status" value="1"/>
</dbReference>
<dbReference type="Gene3D" id="3.40.50.720">
    <property type="entry name" value="NAD(P)-binding Rossmann-like Domain"/>
    <property type="match status" value="1"/>
</dbReference>
<dbReference type="PRINTS" id="PR00081">
    <property type="entry name" value="GDHRDH"/>
</dbReference>
<dbReference type="RefSeq" id="WP_353642857.1">
    <property type="nucleotide sequence ID" value="NZ_CP159253.1"/>
</dbReference>
<dbReference type="AlphaFoldDB" id="A0AAU8CRN6"/>
<comment type="similarity">
    <text evidence="1">Belongs to the short-chain dehydrogenases/reductases (SDR) family.</text>
</comment>
<dbReference type="Pfam" id="PF00106">
    <property type="entry name" value="adh_short"/>
    <property type="match status" value="1"/>
</dbReference>
<gene>
    <name evidence="3" type="ORF">ABVK50_03010</name>
</gene>
<dbReference type="SUPFAM" id="SSF51735">
    <property type="entry name" value="NAD(P)-binding Rossmann-fold domains"/>
    <property type="match status" value="1"/>
</dbReference>
<dbReference type="GO" id="GO:0016491">
    <property type="term" value="F:oxidoreductase activity"/>
    <property type="evidence" value="ECO:0007669"/>
    <property type="project" value="UniProtKB-KW"/>
</dbReference>